<dbReference type="PANTHER" id="PTHR35567">
    <property type="entry name" value="MALATE DEHYDROGENASE (AFU_ORTHOLOGUE AFUA_2G13800)"/>
    <property type="match status" value="1"/>
</dbReference>
<organism evidence="2 3">
    <name type="scientific">Cyphellophora europaea (strain CBS 101466)</name>
    <name type="common">Phialophora europaea</name>
    <dbReference type="NCBI Taxonomy" id="1220924"/>
    <lineage>
        <taxon>Eukaryota</taxon>
        <taxon>Fungi</taxon>
        <taxon>Dikarya</taxon>
        <taxon>Ascomycota</taxon>
        <taxon>Pezizomycotina</taxon>
        <taxon>Eurotiomycetes</taxon>
        <taxon>Chaetothyriomycetidae</taxon>
        <taxon>Chaetothyriales</taxon>
        <taxon>Cyphellophoraceae</taxon>
        <taxon>Cyphellophora</taxon>
    </lineage>
</organism>
<evidence type="ECO:0000313" key="2">
    <source>
        <dbReference type="EMBL" id="ETN46449.1"/>
    </source>
</evidence>
<dbReference type="InterPro" id="IPR021851">
    <property type="entry name" value="DUF3455"/>
</dbReference>
<dbReference type="Pfam" id="PF11937">
    <property type="entry name" value="DUF3455"/>
    <property type="match status" value="1"/>
</dbReference>
<dbReference type="InterPro" id="IPR021706">
    <property type="entry name" value="DUF2990"/>
</dbReference>
<feature type="signal peptide" evidence="1">
    <location>
        <begin position="1"/>
        <end position="18"/>
    </location>
</feature>
<dbReference type="Proteomes" id="UP000030752">
    <property type="component" value="Unassembled WGS sequence"/>
</dbReference>
<dbReference type="InParanoid" id="W2SEY9"/>
<dbReference type="GeneID" id="19967972"/>
<evidence type="ECO:0000256" key="1">
    <source>
        <dbReference type="SAM" id="SignalP"/>
    </source>
</evidence>
<name>W2SEY9_CYPE1</name>
<evidence type="ECO:0000313" key="3">
    <source>
        <dbReference type="Proteomes" id="UP000030752"/>
    </source>
</evidence>
<dbReference type="RefSeq" id="XP_008711161.1">
    <property type="nucleotide sequence ID" value="XM_008712939.1"/>
</dbReference>
<sequence length="294" mass="30485">MKTSIFALSVFTTALVSASPSGPRSDYAWSPALAGYYQKVALHIQEAKEAGAPSACDLAGAAPPPAPTPLPTPDGLILAHVVVGRGVQNYTCAESSPDVKPVAAGALANLYNASCMAASFPDLLALMPDLALQYPLSNPGIANPEGDADASTLLSSYTNLQPSDIALSGHHFFSNKTPVFELNSSPDGAARSLGIIQGKANANSTAPAGSCPGVDWKGDGAVPWLFLDATPNSQTTDIRFDGVNPQAPAGTEEWKHVYRVNTAGGSPPKTCEGIEAGAEFSVQYAANYWYYKGP</sequence>
<dbReference type="VEuPathDB" id="FungiDB:HMPREF1541_00633"/>
<protein>
    <recommendedName>
        <fullName evidence="4">Malate dehydrogenase</fullName>
    </recommendedName>
</protein>
<evidence type="ECO:0008006" key="4">
    <source>
        <dbReference type="Google" id="ProtNLM"/>
    </source>
</evidence>
<keyword evidence="1" id="KW-0732">Signal</keyword>
<keyword evidence="3" id="KW-1185">Reference proteome</keyword>
<dbReference type="Pfam" id="PF11693">
    <property type="entry name" value="DUF2990"/>
    <property type="match status" value="1"/>
</dbReference>
<dbReference type="HOGENOM" id="CLU_067863_0_0_1"/>
<proteinExistence type="predicted"/>
<dbReference type="EMBL" id="KB822711">
    <property type="protein sequence ID" value="ETN46449.1"/>
    <property type="molecule type" value="Genomic_DNA"/>
</dbReference>
<reference evidence="2 3" key="1">
    <citation type="submission" date="2013-03" db="EMBL/GenBank/DDBJ databases">
        <title>The Genome Sequence of Phialophora europaea CBS 101466.</title>
        <authorList>
            <consortium name="The Broad Institute Genomics Platform"/>
            <person name="Cuomo C."/>
            <person name="de Hoog S."/>
            <person name="Gorbushina A."/>
            <person name="Walker B."/>
            <person name="Young S.K."/>
            <person name="Zeng Q."/>
            <person name="Gargeya S."/>
            <person name="Fitzgerald M."/>
            <person name="Haas B."/>
            <person name="Abouelleil A."/>
            <person name="Allen A.W."/>
            <person name="Alvarado L."/>
            <person name="Arachchi H.M."/>
            <person name="Berlin A.M."/>
            <person name="Chapman S.B."/>
            <person name="Gainer-Dewar J."/>
            <person name="Goldberg J."/>
            <person name="Griggs A."/>
            <person name="Gujja S."/>
            <person name="Hansen M."/>
            <person name="Howarth C."/>
            <person name="Imamovic A."/>
            <person name="Ireland A."/>
            <person name="Larimer J."/>
            <person name="McCowan C."/>
            <person name="Murphy C."/>
            <person name="Pearson M."/>
            <person name="Poon T.W."/>
            <person name="Priest M."/>
            <person name="Roberts A."/>
            <person name="Saif S."/>
            <person name="Shea T."/>
            <person name="Sisk P."/>
            <person name="Sykes S."/>
            <person name="Wortman J."/>
            <person name="Nusbaum C."/>
            <person name="Birren B."/>
        </authorList>
    </citation>
    <scope>NUCLEOTIDE SEQUENCE [LARGE SCALE GENOMIC DNA]</scope>
    <source>
        <strain evidence="2 3">CBS 101466</strain>
    </source>
</reference>
<dbReference type="eggNOG" id="ENOG502S85Z">
    <property type="taxonomic scope" value="Eukaryota"/>
</dbReference>
<dbReference type="OrthoDB" id="1859733at2759"/>
<gene>
    <name evidence="2" type="ORF">HMPREF1541_00633</name>
</gene>
<feature type="chain" id="PRO_5004824566" description="Malate dehydrogenase" evidence="1">
    <location>
        <begin position="19"/>
        <end position="294"/>
    </location>
</feature>
<dbReference type="AlphaFoldDB" id="W2SEY9"/>
<dbReference type="PANTHER" id="PTHR35567:SF1">
    <property type="entry name" value="CONSERVED FUNGAL PROTEIN (AFU_ORTHOLOGUE AFUA_1G14230)"/>
    <property type="match status" value="1"/>
</dbReference>
<accession>W2SEY9</accession>